<keyword evidence="1" id="KW-0732">Signal</keyword>
<evidence type="ECO:0000313" key="4">
    <source>
        <dbReference type="Proteomes" id="UP000799779"/>
    </source>
</evidence>
<dbReference type="AlphaFoldDB" id="A0A6A5WE48"/>
<dbReference type="GO" id="GO:0071966">
    <property type="term" value="P:fungal-type cell wall polysaccharide metabolic process"/>
    <property type="evidence" value="ECO:0007669"/>
    <property type="project" value="TreeGrafter"/>
</dbReference>
<dbReference type="Gene3D" id="3.20.20.80">
    <property type="entry name" value="Glycosidases"/>
    <property type="match status" value="1"/>
</dbReference>
<dbReference type="InterPro" id="IPR024655">
    <property type="entry name" value="Asl1_glyco_hydro_catalytic"/>
</dbReference>
<feature type="signal peptide" evidence="1">
    <location>
        <begin position="1"/>
        <end position="21"/>
    </location>
</feature>
<dbReference type="GO" id="GO:0016787">
    <property type="term" value="F:hydrolase activity"/>
    <property type="evidence" value="ECO:0007669"/>
    <property type="project" value="UniProtKB-KW"/>
</dbReference>
<dbReference type="PANTHER" id="PTHR34154:SF10">
    <property type="entry name" value="ASL1-LIKE GLYCOSYL HYDROLASE CATALYTIC DOMAIN-CONTAINING PROTEIN"/>
    <property type="match status" value="1"/>
</dbReference>
<dbReference type="GO" id="GO:0009277">
    <property type="term" value="C:fungal-type cell wall"/>
    <property type="evidence" value="ECO:0007669"/>
    <property type="project" value="TreeGrafter"/>
</dbReference>
<dbReference type="Pfam" id="PF11790">
    <property type="entry name" value="Glyco_hydro_cc"/>
    <property type="match status" value="1"/>
</dbReference>
<accession>A0A6A5WE48</accession>
<protein>
    <submittedName>
        <fullName evidence="3">Glycoside hydrolase family 128 protein</fullName>
    </submittedName>
</protein>
<dbReference type="InterPro" id="IPR053183">
    <property type="entry name" value="ASL1"/>
</dbReference>
<evidence type="ECO:0000256" key="1">
    <source>
        <dbReference type="SAM" id="SignalP"/>
    </source>
</evidence>
<feature type="chain" id="PRO_5025458920" evidence="1">
    <location>
        <begin position="22"/>
        <end position="277"/>
    </location>
</feature>
<reference evidence="3" key="1">
    <citation type="journal article" date="2020" name="Stud. Mycol.">
        <title>101 Dothideomycetes genomes: a test case for predicting lifestyles and emergence of pathogens.</title>
        <authorList>
            <person name="Haridas S."/>
            <person name="Albert R."/>
            <person name="Binder M."/>
            <person name="Bloem J."/>
            <person name="Labutti K."/>
            <person name="Salamov A."/>
            <person name="Andreopoulos B."/>
            <person name="Baker S."/>
            <person name="Barry K."/>
            <person name="Bills G."/>
            <person name="Bluhm B."/>
            <person name="Cannon C."/>
            <person name="Castanera R."/>
            <person name="Culley D."/>
            <person name="Daum C."/>
            <person name="Ezra D."/>
            <person name="Gonzalez J."/>
            <person name="Henrissat B."/>
            <person name="Kuo A."/>
            <person name="Liang C."/>
            <person name="Lipzen A."/>
            <person name="Lutzoni F."/>
            <person name="Magnuson J."/>
            <person name="Mondo S."/>
            <person name="Nolan M."/>
            <person name="Ohm R."/>
            <person name="Pangilinan J."/>
            <person name="Park H.-J."/>
            <person name="Ramirez L."/>
            <person name="Alfaro M."/>
            <person name="Sun H."/>
            <person name="Tritt A."/>
            <person name="Yoshinaga Y."/>
            <person name="Zwiers L.-H."/>
            <person name="Turgeon B."/>
            <person name="Goodwin S."/>
            <person name="Spatafora J."/>
            <person name="Crous P."/>
            <person name="Grigoriev I."/>
        </authorList>
    </citation>
    <scope>NUCLEOTIDE SEQUENCE</scope>
    <source>
        <strain evidence="3">CBS 123094</strain>
    </source>
</reference>
<organism evidence="3 4">
    <name type="scientific">Amniculicola lignicola CBS 123094</name>
    <dbReference type="NCBI Taxonomy" id="1392246"/>
    <lineage>
        <taxon>Eukaryota</taxon>
        <taxon>Fungi</taxon>
        <taxon>Dikarya</taxon>
        <taxon>Ascomycota</taxon>
        <taxon>Pezizomycotina</taxon>
        <taxon>Dothideomycetes</taxon>
        <taxon>Pleosporomycetidae</taxon>
        <taxon>Pleosporales</taxon>
        <taxon>Amniculicolaceae</taxon>
        <taxon>Amniculicola</taxon>
    </lineage>
</organism>
<dbReference type="OrthoDB" id="5985073at2759"/>
<evidence type="ECO:0000259" key="2">
    <source>
        <dbReference type="Pfam" id="PF11790"/>
    </source>
</evidence>
<keyword evidence="4" id="KW-1185">Reference proteome</keyword>
<dbReference type="EMBL" id="ML977590">
    <property type="protein sequence ID" value="KAF2000140.1"/>
    <property type="molecule type" value="Genomic_DNA"/>
</dbReference>
<evidence type="ECO:0000313" key="3">
    <source>
        <dbReference type="EMBL" id="KAF2000140.1"/>
    </source>
</evidence>
<gene>
    <name evidence="3" type="ORF">P154DRAFT_435347</name>
</gene>
<dbReference type="SUPFAM" id="SSF51445">
    <property type="entry name" value="(Trans)glycosidases"/>
    <property type="match status" value="1"/>
</dbReference>
<dbReference type="Proteomes" id="UP000799779">
    <property type="component" value="Unassembled WGS sequence"/>
</dbReference>
<keyword evidence="3" id="KW-0378">Hydrolase</keyword>
<name>A0A6A5WE48_9PLEO</name>
<sequence>MITLWALIAFSIALTVPRNTSLEFEGPGKNKRGIAYEYGQHGSIQLFSDPNSKVTWIYNWNSDTGPTGMWYEYNPMLWSDAPDAVARWGANIDKCTRAGSGLTRVLSFNEPDCIQNGHNGAACIDLNRAVEAHRRHIDVLHTRYPGKISIGSPAVTNSGSPDGLEWLRKFIEKCNGCQIDFVNIHWYDRPENVEYLKKHVRDAHHITGRPVWITEIGFHDHLNPSEEQVKNFLRAVMPWLDTQDYVHRYAFGMATKGSLLNGAGNGLSEIGRMYNTF</sequence>
<dbReference type="InterPro" id="IPR017853">
    <property type="entry name" value="GH"/>
</dbReference>
<proteinExistence type="predicted"/>
<dbReference type="PANTHER" id="PTHR34154">
    <property type="entry name" value="ALKALI-SENSITIVE LINKAGE PROTEIN 1"/>
    <property type="match status" value="1"/>
</dbReference>
<feature type="domain" description="Asl1-like glycosyl hydrolase catalytic" evidence="2">
    <location>
        <begin position="33"/>
        <end position="274"/>
    </location>
</feature>